<proteinExistence type="predicted"/>
<dbReference type="EMBL" id="ASRX01000020">
    <property type="protein sequence ID" value="EYF05827.1"/>
    <property type="molecule type" value="Genomic_DNA"/>
</dbReference>
<name>A0A017TA70_9BACT</name>
<dbReference type="STRING" id="1192034.CAP_2828"/>
<evidence type="ECO:0000313" key="2">
    <source>
        <dbReference type="EMBL" id="EYF05827.1"/>
    </source>
</evidence>
<feature type="region of interest" description="Disordered" evidence="1">
    <location>
        <begin position="21"/>
        <end position="41"/>
    </location>
</feature>
<gene>
    <name evidence="2" type="ORF">CAP_2828</name>
</gene>
<organism evidence="2 3">
    <name type="scientific">Chondromyces apiculatus DSM 436</name>
    <dbReference type="NCBI Taxonomy" id="1192034"/>
    <lineage>
        <taxon>Bacteria</taxon>
        <taxon>Pseudomonadati</taxon>
        <taxon>Myxococcota</taxon>
        <taxon>Polyangia</taxon>
        <taxon>Polyangiales</taxon>
        <taxon>Polyangiaceae</taxon>
        <taxon>Chondromyces</taxon>
    </lineage>
</organism>
<evidence type="ECO:0000313" key="3">
    <source>
        <dbReference type="Proteomes" id="UP000019678"/>
    </source>
</evidence>
<dbReference type="AlphaFoldDB" id="A0A017TA70"/>
<accession>A0A017TA70</accession>
<dbReference type="Proteomes" id="UP000019678">
    <property type="component" value="Unassembled WGS sequence"/>
</dbReference>
<protein>
    <submittedName>
        <fullName evidence="2">Uncharacterized protein</fullName>
    </submittedName>
</protein>
<sequence>MKLEDPHGRRRVTRCRGPVFHRWTPASMPGRGGVQASDRRA</sequence>
<comment type="caution">
    <text evidence="2">The sequence shown here is derived from an EMBL/GenBank/DDBJ whole genome shotgun (WGS) entry which is preliminary data.</text>
</comment>
<evidence type="ECO:0000256" key="1">
    <source>
        <dbReference type="SAM" id="MobiDB-lite"/>
    </source>
</evidence>
<reference evidence="2 3" key="1">
    <citation type="submission" date="2013-05" db="EMBL/GenBank/DDBJ databases">
        <title>Genome assembly of Chondromyces apiculatus DSM 436.</title>
        <authorList>
            <person name="Sharma G."/>
            <person name="Khatri I."/>
            <person name="Kaur C."/>
            <person name="Mayilraj S."/>
            <person name="Subramanian S."/>
        </authorList>
    </citation>
    <scope>NUCLEOTIDE SEQUENCE [LARGE SCALE GENOMIC DNA]</scope>
    <source>
        <strain evidence="2 3">DSM 436</strain>
    </source>
</reference>
<keyword evidence="3" id="KW-1185">Reference proteome</keyword>